<evidence type="ECO:0000256" key="3">
    <source>
        <dbReference type="ARBA" id="ARBA00022679"/>
    </source>
</evidence>
<feature type="compositionally biased region" description="Polar residues" evidence="6">
    <location>
        <begin position="17"/>
        <end position="37"/>
    </location>
</feature>
<dbReference type="GO" id="GO:0016138">
    <property type="term" value="P:glycoside biosynthetic process"/>
    <property type="evidence" value="ECO:0007669"/>
    <property type="project" value="UniProtKB-ARBA"/>
</dbReference>
<dbReference type="InterPro" id="IPR058980">
    <property type="entry name" value="Glyco_transf_N"/>
</dbReference>
<dbReference type="GO" id="GO:0008194">
    <property type="term" value="F:UDP-glycosyltransferase activity"/>
    <property type="evidence" value="ECO:0007669"/>
    <property type="project" value="InterPro"/>
</dbReference>
<reference evidence="8" key="1">
    <citation type="submission" date="2023-08" db="EMBL/GenBank/DDBJ databases">
        <title>A de novo genome assembly of Solanum verrucosum Schlechtendal, a Mexican diploid species geographically isolated from the other diploid A-genome species in potato relatives.</title>
        <authorList>
            <person name="Hosaka K."/>
        </authorList>
    </citation>
    <scope>NUCLEOTIDE SEQUENCE</scope>
    <source>
        <tissue evidence="8">Young leaves</tissue>
    </source>
</reference>
<accession>A0AAF0TLI7</accession>
<feature type="compositionally biased region" description="Basic and acidic residues" evidence="6">
    <location>
        <begin position="41"/>
        <end position="52"/>
    </location>
</feature>
<comment type="similarity">
    <text evidence="1 4">Belongs to the UDP-glycosyltransferase family.</text>
</comment>
<name>A0AAF0TLI7_SOLVR</name>
<keyword evidence="2 4" id="KW-0328">Glycosyltransferase</keyword>
<dbReference type="CDD" id="cd03784">
    <property type="entry name" value="GT1_Gtf-like"/>
    <property type="match status" value="1"/>
</dbReference>
<sequence length="563" mass="63744">MIKKTIPKSIPKKGDSNSDFVDSPPKTSNFSHASTSRYPIHSKDNSKGKQRESIGVVDKKIKKRVISVEVARRRRIIDSEDEEDDDDRSEEAKVLSSKLCMDTRNRSIRIAMLPWLAHGHITPFIELAKALSNRNFYIYICSTQVNINSSKQTISEKYSISIKIVEIHLPNLPNLPPHYHTTNGLPPHLMSTLKNAMDMAQPSFYHILTTLKPDLVIYDFLQPWVPTMAASLNIPSVLFLTPGAAAGSYLFHIGKKKPVSEYPFPAIYLRDYEYERNRCMFEPTEEDEGNDGFTDTQRRVNGCIDGSSQIILIKSIRQLEGKYIDYLSNVHNKRYVPVGPLVRSPETETEHLGIMDWLNSKERCSTVFASFGTEYFLSKEETEELALGLEFSKVNFLWVIRFPVGQNMNLEEALPKGFLERVGNRGKVVQGWAPQLTILSHWSIGGFVSHCGWSSVMEGLKVGVPIIGMPMHLDQPLNAKLIVDAGVGEEVVRDKNGNVDRHEVAKVIREVVAEKSGQRLRKKAREFNEIMKSNGEKEIDEVVKELLNLCNPITRQDSVEMLC</sequence>
<feature type="domain" description="Glycosyltransferase N-terminal" evidence="7">
    <location>
        <begin position="107"/>
        <end position="341"/>
    </location>
</feature>
<dbReference type="FunFam" id="3.40.50.2000:FF:000060">
    <property type="entry name" value="Glycosyltransferase"/>
    <property type="match status" value="1"/>
</dbReference>
<dbReference type="Pfam" id="PF00201">
    <property type="entry name" value="UDPGT"/>
    <property type="match status" value="1"/>
</dbReference>
<evidence type="ECO:0000256" key="1">
    <source>
        <dbReference type="ARBA" id="ARBA00009995"/>
    </source>
</evidence>
<keyword evidence="3 4" id="KW-0808">Transferase</keyword>
<evidence type="ECO:0000256" key="5">
    <source>
        <dbReference type="RuleBase" id="RU362057"/>
    </source>
</evidence>
<keyword evidence="9" id="KW-1185">Reference proteome</keyword>
<dbReference type="InterPro" id="IPR002213">
    <property type="entry name" value="UDP_glucos_trans"/>
</dbReference>
<evidence type="ECO:0000313" key="9">
    <source>
        <dbReference type="Proteomes" id="UP001234989"/>
    </source>
</evidence>
<evidence type="ECO:0000313" key="8">
    <source>
        <dbReference type="EMBL" id="WMV19673.1"/>
    </source>
</evidence>
<dbReference type="EC" id="2.4.1.-" evidence="5"/>
<evidence type="ECO:0000256" key="4">
    <source>
        <dbReference type="RuleBase" id="RU003718"/>
    </source>
</evidence>
<organism evidence="8 9">
    <name type="scientific">Solanum verrucosum</name>
    <dbReference type="NCBI Taxonomy" id="315347"/>
    <lineage>
        <taxon>Eukaryota</taxon>
        <taxon>Viridiplantae</taxon>
        <taxon>Streptophyta</taxon>
        <taxon>Embryophyta</taxon>
        <taxon>Tracheophyta</taxon>
        <taxon>Spermatophyta</taxon>
        <taxon>Magnoliopsida</taxon>
        <taxon>eudicotyledons</taxon>
        <taxon>Gunneridae</taxon>
        <taxon>Pentapetalae</taxon>
        <taxon>asterids</taxon>
        <taxon>lamiids</taxon>
        <taxon>Solanales</taxon>
        <taxon>Solanaceae</taxon>
        <taxon>Solanoideae</taxon>
        <taxon>Solaneae</taxon>
        <taxon>Solanum</taxon>
    </lineage>
</organism>
<dbReference type="PROSITE" id="PS00375">
    <property type="entry name" value="UDPGT"/>
    <property type="match status" value="1"/>
</dbReference>
<evidence type="ECO:0000256" key="2">
    <source>
        <dbReference type="ARBA" id="ARBA00022676"/>
    </source>
</evidence>
<gene>
    <name evidence="8" type="ORF">MTR67_013058</name>
</gene>
<evidence type="ECO:0000256" key="6">
    <source>
        <dbReference type="SAM" id="MobiDB-lite"/>
    </source>
</evidence>
<proteinExistence type="inferred from homology"/>
<protein>
    <recommendedName>
        <fullName evidence="5">Glycosyltransferase</fullName>
        <ecNumber evidence="5">2.4.1.-</ecNumber>
    </recommendedName>
</protein>
<dbReference type="Gene3D" id="3.40.50.2000">
    <property type="entry name" value="Glycogen Phosphorylase B"/>
    <property type="match status" value="2"/>
</dbReference>
<dbReference type="InterPro" id="IPR035595">
    <property type="entry name" value="UDP_glycos_trans_CS"/>
</dbReference>
<dbReference type="AlphaFoldDB" id="A0AAF0TLI7"/>
<dbReference type="PANTHER" id="PTHR48044">
    <property type="entry name" value="GLYCOSYLTRANSFERASE"/>
    <property type="match status" value="1"/>
</dbReference>
<dbReference type="Pfam" id="PF26168">
    <property type="entry name" value="Glyco_transf_N"/>
    <property type="match status" value="1"/>
</dbReference>
<evidence type="ECO:0000259" key="7">
    <source>
        <dbReference type="Pfam" id="PF26168"/>
    </source>
</evidence>
<feature type="region of interest" description="Disordered" evidence="6">
    <location>
        <begin position="1"/>
        <end position="54"/>
    </location>
</feature>
<dbReference type="EMBL" id="CP133614">
    <property type="protein sequence ID" value="WMV19673.1"/>
    <property type="molecule type" value="Genomic_DNA"/>
</dbReference>
<dbReference type="Proteomes" id="UP001234989">
    <property type="component" value="Chromosome 3"/>
</dbReference>
<dbReference type="PANTHER" id="PTHR48044:SF29">
    <property type="entry name" value="GLYCOSYLTRANSFERASE"/>
    <property type="match status" value="1"/>
</dbReference>
<dbReference type="SUPFAM" id="SSF53756">
    <property type="entry name" value="UDP-Glycosyltransferase/glycogen phosphorylase"/>
    <property type="match status" value="1"/>
</dbReference>